<keyword evidence="2" id="KW-0040">ANK repeat</keyword>
<dbReference type="Proteomes" id="UP000825890">
    <property type="component" value="Unassembled WGS sequence"/>
</dbReference>
<evidence type="ECO:0000256" key="2">
    <source>
        <dbReference type="PROSITE-ProRule" id="PRU00023"/>
    </source>
</evidence>
<dbReference type="SMART" id="SM00248">
    <property type="entry name" value="ANK"/>
    <property type="match status" value="10"/>
</dbReference>
<dbReference type="PROSITE" id="PS50837">
    <property type="entry name" value="NACHT"/>
    <property type="match status" value="1"/>
</dbReference>
<proteinExistence type="predicted"/>
<dbReference type="InterPro" id="IPR002110">
    <property type="entry name" value="Ankyrin_rpt"/>
</dbReference>
<dbReference type="PROSITE" id="PS50297">
    <property type="entry name" value="ANK_REP_REGION"/>
    <property type="match status" value="3"/>
</dbReference>
<dbReference type="SUPFAM" id="SSF48403">
    <property type="entry name" value="Ankyrin repeat"/>
    <property type="match status" value="2"/>
</dbReference>
<dbReference type="OrthoDB" id="1577640at2759"/>
<dbReference type="InterPro" id="IPR010730">
    <property type="entry name" value="HET"/>
</dbReference>
<dbReference type="Pfam" id="PF00023">
    <property type="entry name" value="Ank"/>
    <property type="match status" value="1"/>
</dbReference>
<feature type="repeat" description="ANK" evidence="2">
    <location>
        <begin position="848"/>
        <end position="876"/>
    </location>
</feature>
<keyword evidence="1" id="KW-0677">Repeat</keyword>
<dbReference type="PROSITE" id="PS50088">
    <property type="entry name" value="ANK_REPEAT"/>
    <property type="match status" value="4"/>
</dbReference>
<evidence type="ECO:0000256" key="1">
    <source>
        <dbReference type="ARBA" id="ARBA00022737"/>
    </source>
</evidence>
<dbReference type="PANTHER" id="PTHR10039:SF16">
    <property type="entry name" value="GPI INOSITOL-DEACYLASE"/>
    <property type="match status" value="1"/>
</dbReference>
<dbReference type="InterPro" id="IPR036770">
    <property type="entry name" value="Ankyrin_rpt-contain_sf"/>
</dbReference>
<dbReference type="InterPro" id="IPR056884">
    <property type="entry name" value="NPHP3-like_N"/>
</dbReference>
<feature type="repeat" description="ANK" evidence="2">
    <location>
        <begin position="1223"/>
        <end position="1255"/>
    </location>
</feature>
<evidence type="ECO:0000313" key="4">
    <source>
        <dbReference type="EMBL" id="GIZ38637.1"/>
    </source>
</evidence>
<dbReference type="Pfam" id="PF12796">
    <property type="entry name" value="Ank_2"/>
    <property type="match status" value="2"/>
</dbReference>
<dbReference type="Gene3D" id="1.25.40.20">
    <property type="entry name" value="Ankyrin repeat-containing domain"/>
    <property type="match status" value="4"/>
</dbReference>
<dbReference type="InterPro" id="IPR007111">
    <property type="entry name" value="NACHT_NTPase"/>
</dbReference>
<dbReference type="SUPFAM" id="SSF52540">
    <property type="entry name" value="P-loop containing nucleoside triphosphate hydrolases"/>
    <property type="match status" value="1"/>
</dbReference>
<evidence type="ECO:0000259" key="3">
    <source>
        <dbReference type="PROSITE" id="PS50837"/>
    </source>
</evidence>
<feature type="domain" description="NACHT" evidence="3">
    <location>
        <begin position="296"/>
        <end position="439"/>
    </location>
</feature>
<evidence type="ECO:0000313" key="5">
    <source>
        <dbReference type="Proteomes" id="UP000825890"/>
    </source>
</evidence>
<protein>
    <recommendedName>
        <fullName evidence="3">NACHT domain-containing protein</fullName>
    </recommendedName>
</protein>
<comment type="caution">
    <text evidence="4">The sequence shown here is derived from an EMBL/GenBank/DDBJ whole genome shotgun (WGS) entry which is preliminary data.</text>
</comment>
<keyword evidence="5" id="KW-1185">Reference proteome</keyword>
<organism evidence="4 5">
    <name type="scientific">Cercospora kikuchii</name>
    <dbReference type="NCBI Taxonomy" id="84275"/>
    <lineage>
        <taxon>Eukaryota</taxon>
        <taxon>Fungi</taxon>
        <taxon>Dikarya</taxon>
        <taxon>Ascomycota</taxon>
        <taxon>Pezizomycotina</taxon>
        <taxon>Dothideomycetes</taxon>
        <taxon>Dothideomycetidae</taxon>
        <taxon>Mycosphaerellales</taxon>
        <taxon>Mycosphaerellaceae</taxon>
        <taxon>Cercospora</taxon>
    </lineage>
</organism>
<dbReference type="Gene3D" id="3.40.50.300">
    <property type="entry name" value="P-loop containing nucleotide triphosphate hydrolases"/>
    <property type="match status" value="1"/>
</dbReference>
<name>A0A9P3C8I0_9PEZI</name>
<dbReference type="Pfam" id="PF24883">
    <property type="entry name" value="NPHP3_N"/>
    <property type="match status" value="1"/>
</dbReference>
<sequence length="1298" mass="144149">MRLLHVEELRFEEYPVENVPPYAIASHRWGAEEVTLQDIQQNRATSKIGYKKIQGFAKFAQENLKSINWIWIDTCCIDKTSAAELSESVNLMFKWYRNAEICLAYLADVGSVDEPRDCTRSEWFRRGWTLQELLAPRVVVFLTNNWQVIGNKGASLHGSILSADGPGLEASITPVTGLPEDVLHDFDKSKSISRSDKLKWMEGRHTTREEDRSYALYGILGVYLGANYGEGFKGARDRLRAAIQLQADEFRKITTWLDPPDPWTNHENARMGRADQTGNWLLQSSMYQDWKGTTTRLLWVYGKAGCGKTILCSTAIEDIRAYCENQDDVGYATFYCTFSDARKQSLRDMLLSIVSQVCWREPGLAMLQTAYERPDRSTPSTRELEVILLSTLGSYRTVYLMIDGLDECPENNDNQRWVLDFLARLLHRASNIHILVASRDESSIRTSMQASNATQLHVDTHAVDADIRKYVSAEILRDPKLSRLHSDTKAQIEDTLTQRADGMFRWTFCQLQEVKRLKSTKPKLIEQALSALPATLDTTYERMLARIEENVRDDALTLLRWIAYAQRPLTLEELVDTTIIDLTQEASVEIDNRGGLGDALEMLSGLVTTGPPDTRSDRSLNRVDEYDPDTEPIFGREDCLHTTDDVGENKAPKWNTTVRLAHFSVKEYLESTRILQSKAQDFQFQSAREHWILAQSCLAYLLSYSGDARKSSVLGDLRTFPLLLYAAETWYVHLSSQSREVVGREATLLLQDEARHDWWLVHRADDEGCIPFLPAEYAEEASALYYASYLGLWHVAQTFLDVGVDVNAVSGRFRTALIAASAQGHDTIVQMLANAGADFDEKRFTGDALLTAVSLGHEKVVRTLLKAGATVHAADKSSNIPGDLLSRAIHGGSKGVVQMLIAAGANVNPPHLPSPLTFASGLNDVELVRMLLDAGADDLHEALRVADYRVHRNMSQILLQKIADITAQADKLIAAIKSGDLEAAEMLIKVPSNVNAKGSNGDSALGLACYYGHERVVRILLDAGADVDALGSLSMEPHLSYPVNALEIALAAGDYEHGVEIVQMLLASGAILERPIGERLDEALITASGAGSEILVLELMKNGADVNARKVWPMLEDWPSLKTTYNALRLAIAYGHEKIVQLLLAAGANVNDYAIDWKGPRDSVHETAIQLALGLGNENIVQMLRVAMAEGDALLAAVATDGTGRVQEMLDRGANVHFQSSNGAETVLQKAVARGSETLVRMLLDAGAKIDVSGVVWKDTEGKVHDNVLDAALVVDRHRGSRIRYLLLCVKHGFEPYW</sequence>
<reference evidence="4 5" key="1">
    <citation type="submission" date="2021-01" db="EMBL/GenBank/DDBJ databases">
        <title>Cercospora kikuchii MAFF 305040 whole genome shotgun sequence.</title>
        <authorList>
            <person name="Kashiwa T."/>
            <person name="Suzuki T."/>
        </authorList>
    </citation>
    <scope>NUCLEOTIDE SEQUENCE [LARGE SCALE GENOMIC DNA]</scope>
    <source>
        <strain evidence="4 5">MAFF 305040</strain>
    </source>
</reference>
<gene>
    <name evidence="4" type="ORF">CKM354_000204900</name>
</gene>
<dbReference type="PANTHER" id="PTHR10039">
    <property type="entry name" value="AMELOGENIN"/>
    <property type="match status" value="1"/>
</dbReference>
<feature type="repeat" description="ANK" evidence="2">
    <location>
        <begin position="1123"/>
        <end position="1151"/>
    </location>
</feature>
<accession>A0A9P3C8I0</accession>
<feature type="repeat" description="ANK" evidence="2">
    <location>
        <begin position="1000"/>
        <end position="1032"/>
    </location>
</feature>
<dbReference type="InterPro" id="IPR027417">
    <property type="entry name" value="P-loop_NTPase"/>
</dbReference>
<dbReference type="EMBL" id="BOLY01000001">
    <property type="protein sequence ID" value="GIZ38637.1"/>
    <property type="molecule type" value="Genomic_DNA"/>
</dbReference>
<dbReference type="GeneID" id="68287624"/>
<dbReference type="Pfam" id="PF06985">
    <property type="entry name" value="HET"/>
    <property type="match status" value="1"/>
</dbReference>
<dbReference type="RefSeq" id="XP_044653124.1">
    <property type="nucleotide sequence ID" value="XM_044797189.1"/>
</dbReference>